<feature type="domain" description="HMG box" evidence="7">
    <location>
        <begin position="95"/>
        <end position="163"/>
    </location>
</feature>
<evidence type="ECO:0000259" key="7">
    <source>
        <dbReference type="PROSITE" id="PS50118"/>
    </source>
</evidence>
<comment type="similarity">
    <text evidence="2">Belongs to the HMGB family.</text>
</comment>
<comment type="subcellular location">
    <subcellularLocation>
        <location evidence="1">Nucleus</location>
    </subcellularLocation>
</comment>
<dbReference type="Pfam" id="PF09011">
    <property type="entry name" value="HMG_box_2"/>
    <property type="match status" value="1"/>
</dbReference>
<dbReference type="PANTHER" id="PTHR48112:SF32">
    <property type="entry name" value="HIGH MOBILITY GROUP PROTEIN B3"/>
    <property type="match status" value="1"/>
</dbReference>
<dbReference type="SMART" id="SM00398">
    <property type="entry name" value="HMG"/>
    <property type="match status" value="2"/>
</dbReference>
<evidence type="ECO:0000256" key="5">
    <source>
        <dbReference type="PROSITE-ProRule" id="PRU00267"/>
    </source>
</evidence>
<dbReference type="Proteomes" id="UP001165289">
    <property type="component" value="Unassembled WGS sequence"/>
</dbReference>
<evidence type="ECO:0000313" key="8">
    <source>
        <dbReference type="EMBL" id="KAI6661370.1"/>
    </source>
</evidence>
<keyword evidence="3 5" id="KW-0238">DNA-binding</keyword>
<dbReference type="AlphaFoldDB" id="A0AAV7KKA3"/>
<evidence type="ECO:0000256" key="3">
    <source>
        <dbReference type="ARBA" id="ARBA00023125"/>
    </source>
</evidence>
<dbReference type="Pfam" id="PF00505">
    <property type="entry name" value="HMG_box"/>
    <property type="match status" value="1"/>
</dbReference>
<feature type="DNA-binding region" description="HMG box" evidence="5">
    <location>
        <begin position="8"/>
        <end position="76"/>
    </location>
</feature>
<dbReference type="InterPro" id="IPR036910">
    <property type="entry name" value="HMG_box_dom_sf"/>
</dbReference>
<keyword evidence="9" id="KW-1185">Reference proteome</keyword>
<feature type="DNA-binding region" description="HMG box" evidence="5">
    <location>
        <begin position="95"/>
        <end position="163"/>
    </location>
</feature>
<reference evidence="8 9" key="1">
    <citation type="journal article" date="2023" name="BMC Biol.">
        <title>The compact genome of the sponge Oopsacas minuta (Hexactinellida) is lacking key metazoan core genes.</title>
        <authorList>
            <person name="Santini S."/>
            <person name="Schenkelaars Q."/>
            <person name="Jourda C."/>
            <person name="Duchesne M."/>
            <person name="Belahbib H."/>
            <person name="Rocher C."/>
            <person name="Selva M."/>
            <person name="Riesgo A."/>
            <person name="Vervoort M."/>
            <person name="Leys S.P."/>
            <person name="Kodjabachian L."/>
            <person name="Le Bivic A."/>
            <person name="Borchiellini C."/>
            <person name="Claverie J.M."/>
            <person name="Renard E."/>
        </authorList>
    </citation>
    <scope>NUCLEOTIDE SEQUENCE [LARGE SCALE GENOMIC DNA]</scope>
    <source>
        <strain evidence="8">SPO-2</strain>
    </source>
</reference>
<keyword evidence="4 5" id="KW-0539">Nucleus</keyword>
<feature type="region of interest" description="Disordered" evidence="6">
    <location>
        <begin position="68"/>
        <end position="99"/>
    </location>
</feature>
<gene>
    <name evidence="8" type="ORF">LOD99_9953</name>
</gene>
<feature type="region of interest" description="Disordered" evidence="6">
    <location>
        <begin position="159"/>
        <end position="187"/>
    </location>
</feature>
<sequence length="187" mass="21873">MPKDSSRPKRALGPYNFFVKERRQHYKDNNLAINFSDFSKECSNIWKSMDDTDKSKFQKSVEADKLRYEKEMARYTPEPVQKGGRKKKTKDPNQPKRPLSGFFFFCQKIRPTFRGQDPKASVGELAKKLGAEWQQYSQEEKAPYEDMARKDKKRYEREMEIFKSDGKKGANSAEPIDDDSSNSDDKD</sequence>
<dbReference type="PROSITE" id="PS50118">
    <property type="entry name" value="HMG_BOX_2"/>
    <property type="match status" value="2"/>
</dbReference>
<dbReference type="InterPro" id="IPR009071">
    <property type="entry name" value="HMG_box_dom"/>
</dbReference>
<evidence type="ECO:0000256" key="2">
    <source>
        <dbReference type="ARBA" id="ARBA00008774"/>
    </source>
</evidence>
<dbReference type="PRINTS" id="PR00886">
    <property type="entry name" value="HIGHMOBLTY12"/>
</dbReference>
<dbReference type="PANTHER" id="PTHR48112">
    <property type="entry name" value="HIGH MOBILITY GROUP PROTEIN DSP1"/>
    <property type="match status" value="1"/>
</dbReference>
<feature type="compositionally biased region" description="Acidic residues" evidence="6">
    <location>
        <begin position="175"/>
        <end position="187"/>
    </location>
</feature>
<feature type="domain" description="HMG box" evidence="7">
    <location>
        <begin position="8"/>
        <end position="76"/>
    </location>
</feature>
<feature type="compositionally biased region" description="Basic and acidic residues" evidence="6">
    <location>
        <begin position="159"/>
        <end position="168"/>
    </location>
</feature>
<evidence type="ECO:0000313" key="9">
    <source>
        <dbReference type="Proteomes" id="UP001165289"/>
    </source>
</evidence>
<protein>
    <submittedName>
        <fullName evidence="8">High mobility group (HMG)-box containing transcription factor</fullName>
    </submittedName>
</protein>
<dbReference type="SUPFAM" id="SSF47095">
    <property type="entry name" value="HMG-box"/>
    <property type="match status" value="2"/>
</dbReference>
<dbReference type="Gene3D" id="1.10.30.10">
    <property type="entry name" value="High mobility group box domain"/>
    <property type="match status" value="2"/>
</dbReference>
<dbReference type="EMBL" id="JAKMXF010000012">
    <property type="protein sequence ID" value="KAI6661370.1"/>
    <property type="molecule type" value="Genomic_DNA"/>
</dbReference>
<comment type="caution">
    <text evidence="8">The sequence shown here is derived from an EMBL/GenBank/DDBJ whole genome shotgun (WGS) entry which is preliminary data.</text>
</comment>
<dbReference type="InterPro" id="IPR050342">
    <property type="entry name" value="HMGB"/>
</dbReference>
<accession>A0AAV7KKA3</accession>
<evidence type="ECO:0000256" key="1">
    <source>
        <dbReference type="ARBA" id="ARBA00004123"/>
    </source>
</evidence>
<evidence type="ECO:0000256" key="4">
    <source>
        <dbReference type="ARBA" id="ARBA00023242"/>
    </source>
</evidence>
<dbReference type="GO" id="GO:0003677">
    <property type="term" value="F:DNA binding"/>
    <property type="evidence" value="ECO:0007669"/>
    <property type="project" value="UniProtKB-UniRule"/>
</dbReference>
<dbReference type="FunFam" id="1.10.30.10:FF:000016">
    <property type="entry name" value="FACT complex subunit SSRP1"/>
    <property type="match status" value="1"/>
</dbReference>
<name>A0AAV7KKA3_9METZ</name>
<proteinExistence type="inferred from homology"/>
<evidence type="ECO:0000256" key="6">
    <source>
        <dbReference type="SAM" id="MobiDB-lite"/>
    </source>
</evidence>
<organism evidence="8 9">
    <name type="scientific">Oopsacas minuta</name>
    <dbReference type="NCBI Taxonomy" id="111878"/>
    <lineage>
        <taxon>Eukaryota</taxon>
        <taxon>Metazoa</taxon>
        <taxon>Porifera</taxon>
        <taxon>Hexactinellida</taxon>
        <taxon>Hexasterophora</taxon>
        <taxon>Lyssacinosida</taxon>
        <taxon>Leucopsacidae</taxon>
        <taxon>Oopsacas</taxon>
    </lineage>
</organism>
<dbReference type="GO" id="GO:0005634">
    <property type="term" value="C:nucleus"/>
    <property type="evidence" value="ECO:0007669"/>
    <property type="project" value="UniProtKB-SubCell"/>
</dbReference>